<evidence type="ECO:0000259" key="1">
    <source>
        <dbReference type="Pfam" id="PF04149"/>
    </source>
</evidence>
<evidence type="ECO:0000313" key="3">
    <source>
        <dbReference type="Proteomes" id="UP000235943"/>
    </source>
</evidence>
<dbReference type="OrthoDB" id="4323652at2"/>
<dbReference type="RefSeq" id="WP_102909287.1">
    <property type="nucleotide sequence ID" value="NZ_POUC01000077.1"/>
</dbReference>
<accession>A0A2N8TRP3</accession>
<dbReference type="InterPro" id="IPR007278">
    <property type="entry name" value="DUF397"/>
</dbReference>
<sequence length="76" mass="7769">MSDIATPPNEPAAVAWFKSSHSGGEGNECVEIANFRTGVALRDSKLPDGSTLTVSTGAFAAFIGSVRKGDCGPSLL</sequence>
<organism evidence="2 3">
    <name type="scientific">Streptomyces cahuitamycinicus</name>
    <dbReference type="NCBI Taxonomy" id="2070367"/>
    <lineage>
        <taxon>Bacteria</taxon>
        <taxon>Bacillati</taxon>
        <taxon>Actinomycetota</taxon>
        <taxon>Actinomycetes</taxon>
        <taxon>Kitasatosporales</taxon>
        <taxon>Streptomycetaceae</taxon>
        <taxon>Streptomyces</taxon>
    </lineage>
</organism>
<gene>
    <name evidence="2" type="ORF">C1J00_13480</name>
</gene>
<dbReference type="Pfam" id="PF04149">
    <property type="entry name" value="DUF397"/>
    <property type="match status" value="1"/>
</dbReference>
<reference evidence="2 3" key="1">
    <citation type="submission" date="2018-01" db="EMBL/GenBank/DDBJ databases">
        <title>Draft genome sequence of Streptomyces sp. 13K301.</title>
        <authorList>
            <person name="Sahin N."/>
            <person name="Saygin H."/>
            <person name="Ay H."/>
        </authorList>
    </citation>
    <scope>NUCLEOTIDE SEQUENCE [LARGE SCALE GENOMIC DNA]</scope>
    <source>
        <strain evidence="2 3">13K301</strain>
    </source>
</reference>
<evidence type="ECO:0000313" key="2">
    <source>
        <dbReference type="EMBL" id="PNG21697.1"/>
    </source>
</evidence>
<comment type="caution">
    <text evidence="2">The sequence shown here is derived from an EMBL/GenBank/DDBJ whole genome shotgun (WGS) entry which is preliminary data.</text>
</comment>
<name>A0A2N8TRP3_9ACTN</name>
<feature type="domain" description="DUF397" evidence="1">
    <location>
        <begin position="15"/>
        <end position="67"/>
    </location>
</feature>
<dbReference type="EMBL" id="POUC01000077">
    <property type="protein sequence ID" value="PNG21697.1"/>
    <property type="molecule type" value="Genomic_DNA"/>
</dbReference>
<dbReference type="Proteomes" id="UP000235943">
    <property type="component" value="Unassembled WGS sequence"/>
</dbReference>
<keyword evidence="3" id="KW-1185">Reference proteome</keyword>
<dbReference type="AlphaFoldDB" id="A0A2N8TRP3"/>
<proteinExistence type="predicted"/>
<protein>
    <submittedName>
        <fullName evidence="2">DUF397 domain-containing protein</fullName>
    </submittedName>
</protein>